<reference evidence="2" key="1">
    <citation type="submission" date="2021-02" db="EMBL/GenBank/DDBJ databases">
        <authorList>
            <person name="Nowell W R."/>
        </authorList>
    </citation>
    <scope>NUCLEOTIDE SEQUENCE</scope>
</reference>
<accession>A0A818LGW5</accession>
<evidence type="ECO:0000256" key="1">
    <source>
        <dbReference type="SAM" id="Phobius"/>
    </source>
</evidence>
<organism evidence="2 4">
    <name type="scientific">Rotaria socialis</name>
    <dbReference type="NCBI Taxonomy" id="392032"/>
    <lineage>
        <taxon>Eukaryota</taxon>
        <taxon>Metazoa</taxon>
        <taxon>Spiralia</taxon>
        <taxon>Gnathifera</taxon>
        <taxon>Rotifera</taxon>
        <taxon>Eurotatoria</taxon>
        <taxon>Bdelloidea</taxon>
        <taxon>Philodinida</taxon>
        <taxon>Philodinidae</taxon>
        <taxon>Rotaria</taxon>
    </lineage>
</organism>
<protein>
    <submittedName>
        <fullName evidence="2">Uncharacterized protein</fullName>
    </submittedName>
</protein>
<comment type="caution">
    <text evidence="2">The sequence shown here is derived from an EMBL/GenBank/DDBJ whole genome shotgun (WGS) entry which is preliminary data.</text>
</comment>
<name>A0A818LGW5_9BILA</name>
<dbReference type="EMBL" id="CAJNYV010003465">
    <property type="protein sequence ID" value="CAF3572035.1"/>
    <property type="molecule type" value="Genomic_DNA"/>
</dbReference>
<evidence type="ECO:0000313" key="2">
    <source>
        <dbReference type="EMBL" id="CAF3572035.1"/>
    </source>
</evidence>
<keyword evidence="1" id="KW-0812">Transmembrane</keyword>
<evidence type="ECO:0000313" key="4">
    <source>
        <dbReference type="Proteomes" id="UP000663865"/>
    </source>
</evidence>
<keyword evidence="1" id="KW-0472">Membrane</keyword>
<sequence>MELPFAPYRNHNYVERIAGIQLLNIARMVPTRCMNSCNVHGTIHWVLIVTTHPNIVVLTTRFAHRIIHVEPNVYNIIKVVLTIEQSVRASTIEIPTCNFVVLSNSATTIQLMLVPTELRSARYRIRNYAEQIAGIQPLNIAPMVVFGVSIRVMAFVILILNIAITAQLFATTANQFAM</sequence>
<dbReference type="Proteomes" id="UP000663865">
    <property type="component" value="Unassembled WGS sequence"/>
</dbReference>
<proteinExistence type="predicted"/>
<dbReference type="EMBL" id="CAJOBS010000805">
    <property type="protein sequence ID" value="CAF4644539.1"/>
    <property type="molecule type" value="Genomic_DNA"/>
</dbReference>
<dbReference type="Proteomes" id="UP000663838">
    <property type="component" value="Unassembled WGS sequence"/>
</dbReference>
<dbReference type="AlphaFoldDB" id="A0A818LGW5"/>
<gene>
    <name evidence="2" type="ORF">KIK155_LOCUS19494</name>
    <name evidence="3" type="ORF">TOA249_LOCUS13530</name>
</gene>
<keyword evidence="1" id="KW-1133">Transmembrane helix</keyword>
<evidence type="ECO:0000313" key="3">
    <source>
        <dbReference type="EMBL" id="CAF4644539.1"/>
    </source>
</evidence>
<feature type="transmembrane region" description="Helical" evidence="1">
    <location>
        <begin position="152"/>
        <end position="170"/>
    </location>
</feature>